<dbReference type="GeneID" id="91008409"/>
<reference evidence="1 2" key="1">
    <citation type="submission" date="2016-06" db="EMBL/GenBank/DDBJ databases">
        <title>Genome sequence of halotolerant plant growth promoting strain of Halomonas elongata HEK1 isolated from salterns of Rann of Kutch, Gujarat, India.</title>
        <authorList>
            <person name="Gaba S."/>
            <person name="Singh R.N."/>
            <person name="Abrol S."/>
            <person name="Kaushik R."/>
            <person name="Saxena A.K."/>
        </authorList>
    </citation>
    <scope>NUCLEOTIDE SEQUENCE [LARGE SCALE GENOMIC DNA]</scope>
    <source>
        <strain evidence="1 2">HEK1</strain>
    </source>
</reference>
<dbReference type="OMA" id="MANFNTH"/>
<dbReference type="PATRIC" id="fig|2746.7.peg.4215"/>
<comment type="caution">
    <text evidence="1">The sequence shown here is derived from an EMBL/GenBank/DDBJ whole genome shotgun (WGS) entry which is preliminary data.</text>
</comment>
<dbReference type="AlphaFoldDB" id="A0A1B8NYG4"/>
<gene>
    <name evidence="1" type="ORF">A8U91_04099</name>
</gene>
<dbReference type="RefSeq" id="WP_013330973.1">
    <property type="nucleotide sequence ID" value="NZ_CP087224.1"/>
</dbReference>
<organism evidence="1 2">
    <name type="scientific">Halomonas elongata</name>
    <dbReference type="NCBI Taxonomy" id="2746"/>
    <lineage>
        <taxon>Bacteria</taxon>
        <taxon>Pseudomonadati</taxon>
        <taxon>Pseudomonadota</taxon>
        <taxon>Gammaproteobacteria</taxon>
        <taxon>Oceanospirillales</taxon>
        <taxon>Halomonadaceae</taxon>
        <taxon>Halomonas</taxon>
    </lineage>
</organism>
<sequence length="223" mass="23958">MADFRTHLSVAAGGGGLLALAGWQADLWSSLQTLPVMVLTAFGGILPDIDSDHSHSVRLIFGVAAVLAVAAGALLLRPWLAPGALLMTCGGLYIGVRYVLAPIFKRFSVHRGIWHSLLAAGLCGLATSAASYRLLEQPAWLAWVEGLALVLGCLIHLLLDELYSVDLAGTRIKRSFGSAFKLFDYREPVNSVLMLLLACGTIPWLPPWSALGELWVQGSALWR</sequence>
<proteinExistence type="predicted"/>
<evidence type="ECO:0000313" key="2">
    <source>
        <dbReference type="Proteomes" id="UP000092504"/>
    </source>
</evidence>
<dbReference type="EMBL" id="MAJD01000002">
    <property type="protein sequence ID" value="OBX35029.1"/>
    <property type="molecule type" value="Genomic_DNA"/>
</dbReference>
<dbReference type="Pfam" id="PF04307">
    <property type="entry name" value="YdjM"/>
    <property type="match status" value="1"/>
</dbReference>
<name>A0A1B8NYG4_HALEL</name>
<dbReference type="InterPro" id="IPR007404">
    <property type="entry name" value="YdjM-like"/>
</dbReference>
<dbReference type="Proteomes" id="UP000092504">
    <property type="component" value="Unassembled WGS sequence"/>
</dbReference>
<evidence type="ECO:0000313" key="1">
    <source>
        <dbReference type="EMBL" id="OBX35029.1"/>
    </source>
</evidence>
<protein>
    <submittedName>
        <fullName evidence="1">Uncharacterized protein</fullName>
    </submittedName>
</protein>
<accession>A0A1B8NYG4</accession>